<evidence type="ECO:0000256" key="2">
    <source>
        <dbReference type="SAM" id="MobiDB-lite"/>
    </source>
</evidence>
<evidence type="ECO:0000313" key="3">
    <source>
        <dbReference type="EMBL" id="CAE0418742.1"/>
    </source>
</evidence>
<accession>A0A7S3PBQ8</accession>
<protein>
    <submittedName>
        <fullName evidence="3">Uncharacterized protein</fullName>
    </submittedName>
</protein>
<dbReference type="EMBL" id="HBIM01020834">
    <property type="protein sequence ID" value="CAE0418742.1"/>
    <property type="molecule type" value="Transcribed_RNA"/>
</dbReference>
<proteinExistence type="predicted"/>
<reference evidence="3" key="1">
    <citation type="submission" date="2021-01" db="EMBL/GenBank/DDBJ databases">
        <authorList>
            <person name="Corre E."/>
            <person name="Pelletier E."/>
            <person name="Niang G."/>
            <person name="Scheremetjew M."/>
            <person name="Finn R."/>
            <person name="Kale V."/>
            <person name="Holt S."/>
            <person name="Cochrane G."/>
            <person name="Meng A."/>
            <person name="Brown T."/>
            <person name="Cohen L."/>
        </authorList>
    </citation>
    <scope>NUCLEOTIDE SEQUENCE</scope>
    <source>
        <strain evidence="3">CCMP127</strain>
    </source>
</reference>
<gene>
    <name evidence="3" type="ORF">ACOF00016_LOCUS15609</name>
</gene>
<feature type="coiled-coil region" evidence="1">
    <location>
        <begin position="109"/>
        <end position="140"/>
    </location>
</feature>
<feature type="region of interest" description="Disordered" evidence="2">
    <location>
        <begin position="1"/>
        <end position="74"/>
    </location>
</feature>
<keyword evidence="1" id="KW-0175">Coiled coil</keyword>
<evidence type="ECO:0000256" key="1">
    <source>
        <dbReference type="SAM" id="Coils"/>
    </source>
</evidence>
<dbReference type="AlphaFoldDB" id="A0A7S3PBQ8"/>
<name>A0A7S3PBQ8_9STRA</name>
<organism evidence="3">
    <name type="scientific">Amphora coffeiformis</name>
    <dbReference type="NCBI Taxonomy" id="265554"/>
    <lineage>
        <taxon>Eukaryota</taxon>
        <taxon>Sar</taxon>
        <taxon>Stramenopiles</taxon>
        <taxon>Ochrophyta</taxon>
        <taxon>Bacillariophyta</taxon>
        <taxon>Bacillariophyceae</taxon>
        <taxon>Bacillariophycidae</taxon>
        <taxon>Thalassiophysales</taxon>
        <taxon>Catenulaceae</taxon>
        <taxon>Amphora</taxon>
    </lineage>
</organism>
<sequence length="267" mass="29651">MRDLETHLVATKPRVSRRASFGQNISSAKSLPAYHGSKQQRRASLSGSQSASSSSSKMNHQPATPTVPKKQMRRASLGQMLGSAQRFFTKDDAATCVTTESTCHDAASVISAEEEARVLLKEVKQTIQRHEQRKMEMEQATESSLELAKARLSSGNQLGAVLSMRRVHKNTTMLAYTAGARYQLAQIRDNLQNFKGGDVAEYRKAIRDITNNLLQADAPTPDDEFLLHQLESQMEEVGVDTMGRPRTLKMESAYTCLDDRYTTARAL</sequence>
<feature type="compositionally biased region" description="Low complexity" evidence="2">
    <location>
        <begin position="44"/>
        <end position="56"/>
    </location>
</feature>